<organism evidence="2 3">
    <name type="scientific">Tetrabaena socialis</name>
    <dbReference type="NCBI Taxonomy" id="47790"/>
    <lineage>
        <taxon>Eukaryota</taxon>
        <taxon>Viridiplantae</taxon>
        <taxon>Chlorophyta</taxon>
        <taxon>core chlorophytes</taxon>
        <taxon>Chlorophyceae</taxon>
        <taxon>CS clade</taxon>
        <taxon>Chlamydomonadales</taxon>
        <taxon>Tetrabaenaceae</taxon>
        <taxon>Tetrabaena</taxon>
    </lineage>
</organism>
<protein>
    <submittedName>
        <fullName evidence="2">Uncharacterized protein</fullName>
    </submittedName>
</protein>
<sequence>MLAGGANIGAARGQPPPPPPQLLAAAPAPHRVSGAPQQRQPHGPHLAQLLVADGVIGEEEVVVGGVLLSVHPGEGRRPSSSKMHASVGSTTRSANDTSGNFF</sequence>
<evidence type="ECO:0000313" key="3">
    <source>
        <dbReference type="Proteomes" id="UP000236333"/>
    </source>
</evidence>
<evidence type="ECO:0000313" key="2">
    <source>
        <dbReference type="EMBL" id="PNH01228.1"/>
    </source>
</evidence>
<evidence type="ECO:0000256" key="1">
    <source>
        <dbReference type="SAM" id="MobiDB-lite"/>
    </source>
</evidence>
<dbReference type="AlphaFoldDB" id="A0A2J7ZLT4"/>
<feature type="compositionally biased region" description="Polar residues" evidence="1">
    <location>
        <begin position="78"/>
        <end position="102"/>
    </location>
</feature>
<feature type="region of interest" description="Disordered" evidence="1">
    <location>
        <begin position="70"/>
        <end position="102"/>
    </location>
</feature>
<accession>A0A2J7ZLT4</accession>
<comment type="caution">
    <text evidence="2">The sequence shown here is derived from an EMBL/GenBank/DDBJ whole genome shotgun (WGS) entry which is preliminary data.</text>
</comment>
<dbReference type="Proteomes" id="UP000236333">
    <property type="component" value="Unassembled WGS sequence"/>
</dbReference>
<feature type="region of interest" description="Disordered" evidence="1">
    <location>
        <begin position="1"/>
        <end position="44"/>
    </location>
</feature>
<reference evidence="2 3" key="1">
    <citation type="journal article" date="2017" name="Mol. Biol. Evol.">
        <title>The 4-celled Tetrabaena socialis nuclear genome reveals the essential components for genetic control of cell number at the origin of multicellularity in the volvocine lineage.</title>
        <authorList>
            <person name="Featherston J."/>
            <person name="Arakaki Y."/>
            <person name="Hanschen E.R."/>
            <person name="Ferris P.J."/>
            <person name="Michod R.E."/>
            <person name="Olson B.J.S.C."/>
            <person name="Nozaki H."/>
            <person name="Durand P.M."/>
        </authorList>
    </citation>
    <scope>NUCLEOTIDE SEQUENCE [LARGE SCALE GENOMIC DNA]</scope>
    <source>
        <strain evidence="2 3">NIES-571</strain>
    </source>
</reference>
<dbReference type="EMBL" id="PGGS01000971">
    <property type="protein sequence ID" value="PNH01228.1"/>
    <property type="molecule type" value="Genomic_DNA"/>
</dbReference>
<name>A0A2J7ZLT4_9CHLO</name>
<keyword evidence="3" id="KW-1185">Reference proteome</keyword>
<gene>
    <name evidence="2" type="ORF">TSOC_013182</name>
</gene>
<proteinExistence type="predicted"/>